<dbReference type="Pfam" id="PF08239">
    <property type="entry name" value="SH3_3"/>
    <property type="match status" value="1"/>
</dbReference>
<feature type="signal peptide" evidence="1">
    <location>
        <begin position="1"/>
        <end position="20"/>
    </location>
</feature>
<dbReference type="PROSITE" id="PS51781">
    <property type="entry name" value="SH3B"/>
    <property type="match status" value="1"/>
</dbReference>
<evidence type="ECO:0000259" key="2">
    <source>
        <dbReference type="PROSITE" id="PS51781"/>
    </source>
</evidence>
<dbReference type="InterPro" id="IPR036365">
    <property type="entry name" value="PGBD-like_sf"/>
</dbReference>
<dbReference type="EMBL" id="DVFI01000049">
    <property type="protein sequence ID" value="HIQ62633.1"/>
    <property type="molecule type" value="Genomic_DNA"/>
</dbReference>
<dbReference type="SUPFAM" id="SSF47090">
    <property type="entry name" value="PGBD-like"/>
    <property type="match status" value="1"/>
</dbReference>
<dbReference type="InterPro" id="IPR003646">
    <property type="entry name" value="SH3-like_bac-type"/>
</dbReference>
<gene>
    <name evidence="3" type="ORF">IAA66_03485</name>
</gene>
<sequence>MRTAVLLALALCLLTVSAHADTGVVTASALVLRAGPGTQYAPIGEIPYGARLELVRYEDGWYYVAYGLQAGYVLGRYVRVELPSGQTAAPTSAFSYATPAPTPSVVPPPAYAYATATPSPTSGLALPELTFDGENNPNYPRVLKPGDSGNSVLDLQVTLQGLGYTVSADGDYGYDTQAAVMRLQRSLGIEADGIVGDMTRRRIGGGGDGEVELLDWWLGGNVAVARLNEATVVDVRTGRSFQISRYGGDSHCDAEPLTSRDTAEMLDICGGEWTWDRRPIWLEVNGRVIAASMNAMPHEGQHIQDNDFDGHFCIHFYNSRTHDTNRVDEEHAACVMEAWNNRDLY</sequence>
<feature type="chain" id="PRO_5039600458" evidence="1">
    <location>
        <begin position="21"/>
        <end position="345"/>
    </location>
</feature>
<comment type="caution">
    <text evidence="3">The sequence shown here is derived from an EMBL/GenBank/DDBJ whole genome shotgun (WGS) entry which is preliminary data.</text>
</comment>
<evidence type="ECO:0000256" key="1">
    <source>
        <dbReference type="SAM" id="SignalP"/>
    </source>
</evidence>
<dbReference type="InterPro" id="IPR002477">
    <property type="entry name" value="Peptidoglycan-bd-like"/>
</dbReference>
<protein>
    <submittedName>
        <fullName evidence="3">Peptidoglycan-binding protein</fullName>
    </submittedName>
</protein>
<dbReference type="AlphaFoldDB" id="A0A9D0YVB2"/>
<reference evidence="3" key="2">
    <citation type="journal article" date="2021" name="PeerJ">
        <title>Extensive microbial diversity within the chicken gut microbiome revealed by metagenomics and culture.</title>
        <authorList>
            <person name="Gilroy R."/>
            <person name="Ravi A."/>
            <person name="Getino M."/>
            <person name="Pursley I."/>
            <person name="Horton D.L."/>
            <person name="Alikhan N.F."/>
            <person name="Baker D."/>
            <person name="Gharbi K."/>
            <person name="Hall N."/>
            <person name="Watson M."/>
            <person name="Adriaenssens E.M."/>
            <person name="Foster-Nyarko E."/>
            <person name="Jarju S."/>
            <person name="Secka A."/>
            <person name="Antonio M."/>
            <person name="Oren A."/>
            <person name="Chaudhuri R.R."/>
            <person name="La Ragione R."/>
            <person name="Hildebrand F."/>
            <person name="Pallen M.J."/>
        </authorList>
    </citation>
    <scope>NUCLEOTIDE SEQUENCE</scope>
    <source>
        <strain evidence="3">ChiHile30-977</strain>
    </source>
</reference>
<dbReference type="SMART" id="SM00287">
    <property type="entry name" value="SH3b"/>
    <property type="match status" value="1"/>
</dbReference>
<evidence type="ECO:0000313" key="3">
    <source>
        <dbReference type="EMBL" id="HIQ62633.1"/>
    </source>
</evidence>
<keyword evidence="1" id="KW-0732">Signal</keyword>
<dbReference type="Pfam" id="PF01471">
    <property type="entry name" value="PG_binding_1"/>
    <property type="match status" value="1"/>
</dbReference>
<dbReference type="Gene3D" id="1.10.101.10">
    <property type="entry name" value="PGBD-like superfamily/PGBD"/>
    <property type="match status" value="1"/>
</dbReference>
<organism evidence="3 4">
    <name type="scientific">Candidatus Avichristensenella intestinipullorum</name>
    <dbReference type="NCBI Taxonomy" id="2840693"/>
    <lineage>
        <taxon>Bacteria</taxon>
        <taxon>Bacillati</taxon>
        <taxon>Bacillota</taxon>
        <taxon>Clostridia</taxon>
        <taxon>Candidatus Avichristensenella</taxon>
    </lineage>
</organism>
<dbReference type="Gene3D" id="2.30.30.40">
    <property type="entry name" value="SH3 Domains"/>
    <property type="match status" value="1"/>
</dbReference>
<reference evidence="3" key="1">
    <citation type="submission" date="2020-10" db="EMBL/GenBank/DDBJ databases">
        <authorList>
            <person name="Gilroy R."/>
        </authorList>
    </citation>
    <scope>NUCLEOTIDE SEQUENCE</scope>
    <source>
        <strain evidence="3">ChiHile30-977</strain>
    </source>
</reference>
<proteinExistence type="predicted"/>
<dbReference type="InterPro" id="IPR036366">
    <property type="entry name" value="PGBDSf"/>
</dbReference>
<evidence type="ECO:0000313" key="4">
    <source>
        <dbReference type="Proteomes" id="UP000886819"/>
    </source>
</evidence>
<feature type="domain" description="SH3b" evidence="2">
    <location>
        <begin position="20"/>
        <end position="82"/>
    </location>
</feature>
<name>A0A9D0YVB2_9FIRM</name>
<dbReference type="Proteomes" id="UP000886819">
    <property type="component" value="Unassembled WGS sequence"/>
</dbReference>
<accession>A0A9D0YVB2</accession>